<evidence type="ECO:0000256" key="2">
    <source>
        <dbReference type="ARBA" id="ARBA00022857"/>
    </source>
</evidence>
<dbReference type="Pfam" id="PF13561">
    <property type="entry name" value="adh_short_C2"/>
    <property type="match status" value="1"/>
</dbReference>
<feature type="domain" description="Ketoreductase" evidence="4">
    <location>
        <begin position="11"/>
        <end position="196"/>
    </location>
</feature>
<dbReference type="InterPro" id="IPR020904">
    <property type="entry name" value="Sc_DH/Rdtase_CS"/>
</dbReference>
<keyword evidence="3" id="KW-0560">Oxidoreductase</keyword>
<dbReference type="PANTHER" id="PTHR43618">
    <property type="entry name" value="7-ALPHA-HYDROXYSTEROID DEHYDROGENASE"/>
    <property type="match status" value="1"/>
</dbReference>
<dbReference type="RefSeq" id="WP_379880041.1">
    <property type="nucleotide sequence ID" value="NZ_JBHPON010000001.1"/>
</dbReference>
<keyword evidence="6" id="KW-1185">Reference proteome</keyword>
<comment type="similarity">
    <text evidence="1">Belongs to the short-chain dehydrogenases/reductases (SDR) family.</text>
</comment>
<protein>
    <submittedName>
        <fullName evidence="5">SDR family oxidoreductase</fullName>
    </submittedName>
</protein>
<accession>A0ABW1KVH7</accession>
<reference evidence="5 6" key="1">
    <citation type="submission" date="2024-09" db="EMBL/GenBank/DDBJ databases">
        <authorList>
            <person name="Zhang Z.-H."/>
        </authorList>
    </citation>
    <scope>NUCLEOTIDE SEQUENCE [LARGE SCALE GENOMIC DNA]</scope>
    <source>
        <strain evidence="5 6">HHTR114</strain>
    </source>
</reference>
<dbReference type="InterPro" id="IPR057326">
    <property type="entry name" value="KR_dom"/>
</dbReference>
<dbReference type="Gene3D" id="3.40.50.720">
    <property type="entry name" value="NAD(P)-binding Rossmann-like Domain"/>
    <property type="match status" value="1"/>
</dbReference>
<dbReference type="InterPro" id="IPR002347">
    <property type="entry name" value="SDR_fam"/>
</dbReference>
<keyword evidence="2" id="KW-0521">NADP</keyword>
<evidence type="ECO:0000256" key="3">
    <source>
        <dbReference type="ARBA" id="ARBA00023002"/>
    </source>
</evidence>
<dbReference type="SMART" id="SM00822">
    <property type="entry name" value="PKS_KR"/>
    <property type="match status" value="1"/>
</dbReference>
<evidence type="ECO:0000313" key="6">
    <source>
        <dbReference type="Proteomes" id="UP001596116"/>
    </source>
</evidence>
<dbReference type="InterPro" id="IPR036291">
    <property type="entry name" value="NAD(P)-bd_dom_sf"/>
</dbReference>
<dbReference type="PANTHER" id="PTHR43618:SF17">
    <property type="entry name" value="RHAMNOLIPIDS BIOSYNTHESIS 3-OXOACYL-[ACYL-CARRIER-PROTEIN] REDUCTASE"/>
    <property type="match status" value="1"/>
</dbReference>
<comment type="caution">
    <text evidence="5">The sequence shown here is derived from an EMBL/GenBank/DDBJ whole genome shotgun (WGS) entry which is preliminary data.</text>
</comment>
<organism evidence="5 6">
    <name type="scientific">Hyphococcus aureus</name>
    <dbReference type="NCBI Taxonomy" id="2666033"/>
    <lineage>
        <taxon>Bacteria</taxon>
        <taxon>Pseudomonadati</taxon>
        <taxon>Pseudomonadota</taxon>
        <taxon>Alphaproteobacteria</taxon>
        <taxon>Parvularculales</taxon>
        <taxon>Parvularculaceae</taxon>
        <taxon>Hyphococcus</taxon>
    </lineage>
</organism>
<proteinExistence type="inferred from homology"/>
<dbReference type="PRINTS" id="PR00080">
    <property type="entry name" value="SDRFAMILY"/>
</dbReference>
<evidence type="ECO:0000256" key="1">
    <source>
        <dbReference type="ARBA" id="ARBA00006484"/>
    </source>
</evidence>
<dbReference type="PRINTS" id="PR00081">
    <property type="entry name" value="GDHRDH"/>
</dbReference>
<dbReference type="SUPFAM" id="SSF51735">
    <property type="entry name" value="NAD(P)-binding Rossmann-fold domains"/>
    <property type="match status" value="1"/>
</dbReference>
<dbReference type="PROSITE" id="PS00061">
    <property type="entry name" value="ADH_SHORT"/>
    <property type="match status" value="1"/>
</dbReference>
<dbReference type="InterPro" id="IPR052178">
    <property type="entry name" value="Sec_Metab_Biosynth_SDR"/>
</dbReference>
<dbReference type="Proteomes" id="UP001596116">
    <property type="component" value="Unassembled WGS sequence"/>
</dbReference>
<sequence length="259" mass="26850">MTDPLFAVDGKIALVTGGTSGVGLMIARGLVRRGVKTYITGRDATIASEFAEKISAEERGACIGLGADLSEDEGPQKLADELARRETALHILVNNAGAGETASLPDVSLEAWDMVVNVNLRAPFFLVQKLLPLLEAGADGADPARIINLGSIGGLHIPNWDAFPYGASKAAIHHLTRALAKRLGGKGITVNAIAPGPFPSRLTDTGSDAVKKSVATYVPLGRPGEPDDIEGLVVFLSSRAGAYVNGCTIPLDGGYIAAL</sequence>
<name>A0ABW1KVH7_9PROT</name>
<evidence type="ECO:0000259" key="4">
    <source>
        <dbReference type="SMART" id="SM00822"/>
    </source>
</evidence>
<dbReference type="EMBL" id="JBHPON010000001">
    <property type="protein sequence ID" value="MFC6034622.1"/>
    <property type="molecule type" value="Genomic_DNA"/>
</dbReference>
<evidence type="ECO:0000313" key="5">
    <source>
        <dbReference type="EMBL" id="MFC6034622.1"/>
    </source>
</evidence>
<gene>
    <name evidence="5" type="ORF">ACFMB1_03650</name>
</gene>